<evidence type="ECO:0000256" key="1">
    <source>
        <dbReference type="ARBA" id="ARBA00001962"/>
    </source>
</evidence>
<dbReference type="EnsemblPlants" id="EMT04997">
    <property type="protein sequence ID" value="EMT04997"/>
    <property type="gene ID" value="F775_29495"/>
</dbReference>
<dbReference type="Pfam" id="PF03171">
    <property type="entry name" value="2OG-FeII_Oxy"/>
    <property type="match status" value="1"/>
</dbReference>
<proteinExistence type="inferred from homology"/>
<evidence type="ECO:0000256" key="6">
    <source>
        <dbReference type="RuleBase" id="RU003682"/>
    </source>
</evidence>
<dbReference type="PANTHER" id="PTHR47991">
    <property type="entry name" value="OXOGLUTARATE/IRON-DEPENDENT DIOXYGENASE"/>
    <property type="match status" value="1"/>
</dbReference>
<name>M8BPT9_AEGTA</name>
<dbReference type="InterPro" id="IPR044861">
    <property type="entry name" value="IPNS-like_FE2OG_OXY"/>
</dbReference>
<protein>
    <submittedName>
        <fullName evidence="7">Hyoscyamine 6-dioxygenase</fullName>
    </submittedName>
</protein>
<keyword evidence="4 6" id="KW-0560">Oxidoreductase</keyword>
<keyword evidence="3 6" id="KW-0479">Metal-binding</keyword>
<sequence length="359" mass="40478">MKLICDFPSPKSLPDKYVLPPEKRPCNHELQGDLSVALPVIDLQGALGDGRRQVIGEIMEAGKEFGFFQARCLVRFIAMHAVNHGVGEDVIQGFREAAAEFFRMPAEAKLKHYSNEHNKHCRVFSGSVTSHTDTNDIRYWRDCLKLRCYPVDKLMHHWPSQPETFRERLAKYAVAVQELAQRLLRLIAEGLGLDSRFFEGDLTGGETMMNVNYYPRCPDPSLTLGIRPHSDRYILTVLSQGDVSGLQVKHKGRWIGVQPMHNAFVVNFGLQLEMVTDGVLTSVEHRVVTNSAKARMSVATLIRPNMGSRIGPAPVMVNGETNHRPKYRDFTGSELIEAYEATAGNREALLEMFRIHHAK</sequence>
<dbReference type="GO" id="GO:0046872">
    <property type="term" value="F:metal ion binding"/>
    <property type="evidence" value="ECO:0007669"/>
    <property type="project" value="UniProtKB-KW"/>
</dbReference>
<evidence type="ECO:0000256" key="3">
    <source>
        <dbReference type="ARBA" id="ARBA00022723"/>
    </source>
</evidence>
<dbReference type="PROSITE" id="PS51471">
    <property type="entry name" value="FE2OG_OXY"/>
    <property type="match status" value="1"/>
</dbReference>
<dbReference type="InterPro" id="IPR050295">
    <property type="entry name" value="Plant_2OG-oxidoreductases"/>
</dbReference>
<evidence type="ECO:0000256" key="5">
    <source>
        <dbReference type="ARBA" id="ARBA00023004"/>
    </source>
</evidence>
<dbReference type="SUPFAM" id="SSF51197">
    <property type="entry name" value="Clavaminate synthase-like"/>
    <property type="match status" value="1"/>
</dbReference>
<evidence type="ECO:0000313" key="7">
    <source>
        <dbReference type="EnsemblPlants" id="EMT04997"/>
    </source>
</evidence>
<accession>M8BPT9</accession>
<comment type="cofactor">
    <cofactor evidence="1">
        <name>Fe cation</name>
        <dbReference type="ChEBI" id="CHEBI:24875"/>
    </cofactor>
</comment>
<evidence type="ECO:0000256" key="2">
    <source>
        <dbReference type="ARBA" id="ARBA00008056"/>
    </source>
</evidence>
<dbReference type="InterPro" id="IPR026992">
    <property type="entry name" value="DIOX_N"/>
</dbReference>
<dbReference type="Gene3D" id="2.60.120.330">
    <property type="entry name" value="B-lactam Antibiotic, Isopenicillin N Synthase, Chain"/>
    <property type="match status" value="1"/>
</dbReference>
<keyword evidence="5 6" id="KW-0408">Iron</keyword>
<dbReference type="AlphaFoldDB" id="M8BPT9"/>
<organism evidence="7">
    <name type="scientific">Aegilops tauschii</name>
    <name type="common">Tausch's goatgrass</name>
    <name type="synonym">Aegilops squarrosa</name>
    <dbReference type="NCBI Taxonomy" id="37682"/>
    <lineage>
        <taxon>Eukaryota</taxon>
        <taxon>Viridiplantae</taxon>
        <taxon>Streptophyta</taxon>
        <taxon>Embryophyta</taxon>
        <taxon>Tracheophyta</taxon>
        <taxon>Spermatophyta</taxon>
        <taxon>Magnoliopsida</taxon>
        <taxon>Liliopsida</taxon>
        <taxon>Poales</taxon>
        <taxon>Poaceae</taxon>
        <taxon>BOP clade</taxon>
        <taxon>Pooideae</taxon>
        <taxon>Triticodae</taxon>
        <taxon>Triticeae</taxon>
        <taxon>Triticinae</taxon>
        <taxon>Aegilops</taxon>
    </lineage>
</organism>
<dbReference type="Pfam" id="PF14226">
    <property type="entry name" value="DIOX_N"/>
    <property type="match status" value="1"/>
</dbReference>
<dbReference type="InterPro" id="IPR005123">
    <property type="entry name" value="Oxoglu/Fe-dep_dioxygenase_dom"/>
</dbReference>
<evidence type="ECO:0000256" key="4">
    <source>
        <dbReference type="ARBA" id="ARBA00023002"/>
    </source>
</evidence>
<dbReference type="InterPro" id="IPR027443">
    <property type="entry name" value="IPNS-like_sf"/>
</dbReference>
<reference evidence="7" key="1">
    <citation type="submission" date="2015-06" db="UniProtKB">
        <authorList>
            <consortium name="EnsemblPlants"/>
        </authorList>
    </citation>
    <scope>IDENTIFICATION</scope>
</reference>
<comment type="similarity">
    <text evidence="2 6">Belongs to the iron/ascorbate-dependent oxidoreductase family.</text>
</comment>
<dbReference type="GO" id="GO:0016491">
    <property type="term" value="F:oxidoreductase activity"/>
    <property type="evidence" value="ECO:0007669"/>
    <property type="project" value="UniProtKB-KW"/>
</dbReference>